<evidence type="ECO:0000259" key="2">
    <source>
        <dbReference type="Pfam" id="PF04909"/>
    </source>
</evidence>
<keyword evidence="3" id="KW-0378">Hydrolase</keyword>
<sequence length="319" mass="35271">MAGFRALLGAFSLAAVLGAPAAFAGALPFPLFDTQVHFYSNDFAKFPLHAEHAYMGQAKMQERATDHPVTAERVFESWKTEGVEAGVGIQYGAAYQADNRYLLSVAAQSGHRITPVVIMNVDDPASPALLKKLVTQDGVVGFRKLGWKAKDGSYPWLASAGMLNLWKEADALHAVVELMPYPRSPDPVFLNQVAQLADQFPHSKVVLDHFSWPNPDGAPDYGLTAPYQALAKHKNIYFKLTTENFERAHDDMSQIKGFVKRAVDVFGADHVMWGSDRGNTMIPYAKMVHDAIESTDLLRTQDRRQVLHDTGKKVFSITP</sequence>
<proteinExistence type="inferred from homology"/>
<dbReference type="InterPro" id="IPR052350">
    <property type="entry name" value="Metallo-dep_Lactonases"/>
</dbReference>
<dbReference type="Gene3D" id="3.20.20.140">
    <property type="entry name" value="Metal-dependent hydrolases"/>
    <property type="match status" value="1"/>
</dbReference>
<gene>
    <name evidence="3" type="ORF">GALL_215790</name>
</gene>
<dbReference type="InterPro" id="IPR006680">
    <property type="entry name" value="Amidohydro-rel"/>
</dbReference>
<name>A0A1J5S821_9ZZZZ</name>
<accession>A0A1J5S821</accession>
<dbReference type="SUPFAM" id="SSF51556">
    <property type="entry name" value="Metallo-dependent hydrolases"/>
    <property type="match status" value="1"/>
</dbReference>
<comment type="caution">
    <text evidence="3">The sequence shown here is derived from an EMBL/GenBank/DDBJ whole genome shotgun (WGS) entry which is preliminary data.</text>
</comment>
<dbReference type="Pfam" id="PF04909">
    <property type="entry name" value="Amidohydro_2"/>
    <property type="match status" value="1"/>
</dbReference>
<dbReference type="PANTHER" id="PTHR43569">
    <property type="entry name" value="AMIDOHYDROLASE"/>
    <property type="match status" value="1"/>
</dbReference>
<protein>
    <submittedName>
        <fullName evidence="3">Amidohydrolase</fullName>
    </submittedName>
</protein>
<evidence type="ECO:0000313" key="3">
    <source>
        <dbReference type="EMBL" id="OIQ96421.1"/>
    </source>
</evidence>
<feature type="domain" description="Amidohydrolase-related" evidence="2">
    <location>
        <begin position="33"/>
        <end position="315"/>
    </location>
</feature>
<organism evidence="3">
    <name type="scientific">mine drainage metagenome</name>
    <dbReference type="NCBI Taxonomy" id="410659"/>
    <lineage>
        <taxon>unclassified sequences</taxon>
        <taxon>metagenomes</taxon>
        <taxon>ecological metagenomes</taxon>
    </lineage>
</organism>
<dbReference type="EMBL" id="MLJW01000149">
    <property type="protein sequence ID" value="OIQ96421.1"/>
    <property type="molecule type" value="Genomic_DNA"/>
</dbReference>
<evidence type="ECO:0000256" key="1">
    <source>
        <dbReference type="ARBA" id="ARBA00038310"/>
    </source>
</evidence>
<reference evidence="3" key="1">
    <citation type="submission" date="2016-10" db="EMBL/GenBank/DDBJ databases">
        <title>Sequence of Gallionella enrichment culture.</title>
        <authorList>
            <person name="Poehlein A."/>
            <person name="Muehling M."/>
            <person name="Daniel R."/>
        </authorList>
    </citation>
    <scope>NUCLEOTIDE SEQUENCE</scope>
</reference>
<dbReference type="InterPro" id="IPR032466">
    <property type="entry name" value="Metal_Hydrolase"/>
</dbReference>
<dbReference type="AlphaFoldDB" id="A0A1J5S821"/>
<dbReference type="GO" id="GO:0016787">
    <property type="term" value="F:hydrolase activity"/>
    <property type="evidence" value="ECO:0007669"/>
    <property type="project" value="UniProtKB-KW"/>
</dbReference>
<comment type="similarity">
    <text evidence="1">Belongs to the metallo-dependent hydrolases superfamily.</text>
</comment>
<dbReference type="PANTHER" id="PTHR43569:SF2">
    <property type="entry name" value="AMIDOHYDROLASE-RELATED DOMAIN-CONTAINING PROTEIN"/>
    <property type="match status" value="1"/>
</dbReference>